<dbReference type="InterPro" id="IPR011109">
    <property type="entry name" value="DNA_bind_recombinase_dom"/>
</dbReference>
<dbReference type="PANTHER" id="PTHR30461">
    <property type="entry name" value="DNA-INVERTASE FROM LAMBDOID PROPHAGE"/>
    <property type="match status" value="1"/>
</dbReference>
<dbReference type="InterPro" id="IPR006119">
    <property type="entry name" value="Resolv_N"/>
</dbReference>
<accession>A0A151B705</accession>
<sequence length="534" mass="61938">MKKAAIYSRKSKFTGKGESIETQIELCKKYAYNIGITQFLIYEDEGFSGKNIDRPQFKKMIKDAHEKKFDTLICYRLDRISRNIADFSTLINELDRLEINFISINEQFDTSTPIGRAMMYIASVFAQLERETIGERIKDNMLELSKSGRWLGGQTPLGFESTSTTITDEFGRKKKIYFLTPIESELTTVKLIYSKYIEFKSLSKVYKYLYIRNIRTKNGYNWTKKKIQLILKNPLYVKADDSVMQYLSNQGMITCGQPDGIHGILTYNKSRGNKIYRNMSEWIAAISMHKGIINANDWLKVQTILNINKSRAPRIGTSHTASLTGILKCHYCGANMIVKHGHISKKTGKKLLYYVCSCKDISNGKKCSNKNVRVDELEYEVIKKLDDIKINRNMLISLLEKYISHQKCNYDDENLNNLKYIKEKQKQIDNLITQLSKEPSLSEYIIPKIYHIKSEIDYLNNENNNVSQNKFKQTISNTNENVLFNKICSLKYIFDICDINDKKKLFKSLVKEITWDGNSGTVKIKLKEDMKITF</sequence>
<dbReference type="CDD" id="cd00338">
    <property type="entry name" value="Ser_Recombinase"/>
    <property type="match status" value="1"/>
</dbReference>
<evidence type="ECO:0000313" key="4">
    <source>
        <dbReference type="Proteomes" id="UP000075531"/>
    </source>
</evidence>
<dbReference type="GO" id="GO:0003677">
    <property type="term" value="F:DNA binding"/>
    <property type="evidence" value="ECO:0007669"/>
    <property type="project" value="InterPro"/>
</dbReference>
<dbReference type="InterPro" id="IPR025827">
    <property type="entry name" value="Zn_ribbon_recom_dom"/>
</dbReference>
<protein>
    <submittedName>
        <fullName evidence="3">DNA-invertase hin</fullName>
    </submittedName>
</protein>
<proteinExistence type="predicted"/>
<evidence type="ECO:0000313" key="3">
    <source>
        <dbReference type="EMBL" id="KYH35718.1"/>
    </source>
</evidence>
<dbReference type="Pfam" id="PF07508">
    <property type="entry name" value="Recombinase"/>
    <property type="match status" value="1"/>
</dbReference>
<organism evidence="3 4">
    <name type="scientific">Clostridium tepidiprofundi DSM 19306</name>
    <dbReference type="NCBI Taxonomy" id="1121338"/>
    <lineage>
        <taxon>Bacteria</taxon>
        <taxon>Bacillati</taxon>
        <taxon>Bacillota</taxon>
        <taxon>Clostridia</taxon>
        <taxon>Eubacteriales</taxon>
        <taxon>Clostridiaceae</taxon>
        <taxon>Clostridium</taxon>
    </lineage>
</organism>
<dbReference type="PROSITE" id="PS51737">
    <property type="entry name" value="RECOMBINASE_DNA_BIND"/>
    <property type="match status" value="1"/>
</dbReference>
<feature type="domain" description="Resolvase/invertase-type recombinase catalytic" evidence="1">
    <location>
        <begin position="3"/>
        <end position="148"/>
    </location>
</feature>
<dbReference type="InterPro" id="IPR038109">
    <property type="entry name" value="DNA_bind_recomb_sf"/>
</dbReference>
<feature type="domain" description="Recombinase" evidence="2">
    <location>
        <begin position="156"/>
        <end position="311"/>
    </location>
</feature>
<keyword evidence="4" id="KW-1185">Reference proteome</keyword>
<dbReference type="Gene3D" id="3.90.1750.20">
    <property type="entry name" value="Putative Large Serine Recombinase, Chain B, Domain 2"/>
    <property type="match status" value="1"/>
</dbReference>
<dbReference type="OrthoDB" id="9781670at2"/>
<dbReference type="RefSeq" id="WP_066820951.1">
    <property type="nucleotide sequence ID" value="NZ_LTBA01000001.1"/>
</dbReference>
<dbReference type="SMART" id="SM00857">
    <property type="entry name" value="Resolvase"/>
    <property type="match status" value="1"/>
</dbReference>
<dbReference type="Pfam" id="PF13408">
    <property type="entry name" value="Zn_ribbon_recom"/>
    <property type="match status" value="1"/>
</dbReference>
<reference evidence="3 4" key="1">
    <citation type="submission" date="2016-02" db="EMBL/GenBank/DDBJ databases">
        <title>Genome sequence of Clostridium tepidiprofundi DSM 19306.</title>
        <authorList>
            <person name="Poehlein A."/>
            <person name="Daniel R."/>
        </authorList>
    </citation>
    <scope>NUCLEOTIDE SEQUENCE [LARGE SCALE GENOMIC DNA]</scope>
    <source>
        <strain evidence="3 4">DSM 19306</strain>
    </source>
</reference>
<dbReference type="GO" id="GO:0000150">
    <property type="term" value="F:DNA strand exchange activity"/>
    <property type="evidence" value="ECO:0007669"/>
    <property type="project" value="InterPro"/>
</dbReference>
<dbReference type="Proteomes" id="UP000075531">
    <property type="component" value="Unassembled WGS sequence"/>
</dbReference>
<comment type="caution">
    <text evidence="3">The sequence shown here is derived from an EMBL/GenBank/DDBJ whole genome shotgun (WGS) entry which is preliminary data.</text>
</comment>
<name>A0A151B705_9CLOT</name>
<dbReference type="Gene3D" id="3.40.50.1390">
    <property type="entry name" value="Resolvase, N-terminal catalytic domain"/>
    <property type="match status" value="1"/>
</dbReference>
<evidence type="ECO:0000259" key="1">
    <source>
        <dbReference type="PROSITE" id="PS51736"/>
    </source>
</evidence>
<dbReference type="SUPFAM" id="SSF53041">
    <property type="entry name" value="Resolvase-like"/>
    <property type="match status" value="1"/>
</dbReference>
<dbReference type="PROSITE" id="PS51736">
    <property type="entry name" value="RECOMBINASES_3"/>
    <property type="match status" value="1"/>
</dbReference>
<dbReference type="InterPro" id="IPR050639">
    <property type="entry name" value="SSR_resolvase"/>
</dbReference>
<evidence type="ECO:0000259" key="2">
    <source>
        <dbReference type="PROSITE" id="PS51737"/>
    </source>
</evidence>
<dbReference type="PANTHER" id="PTHR30461:SF23">
    <property type="entry name" value="DNA RECOMBINASE-RELATED"/>
    <property type="match status" value="1"/>
</dbReference>
<dbReference type="Pfam" id="PF00239">
    <property type="entry name" value="Resolvase"/>
    <property type="match status" value="1"/>
</dbReference>
<dbReference type="AlphaFoldDB" id="A0A151B705"/>
<dbReference type="PATRIC" id="fig|1121338.3.peg.113"/>
<dbReference type="InterPro" id="IPR036162">
    <property type="entry name" value="Resolvase-like_N_sf"/>
</dbReference>
<dbReference type="EMBL" id="LTBA01000001">
    <property type="protein sequence ID" value="KYH35718.1"/>
    <property type="molecule type" value="Genomic_DNA"/>
</dbReference>
<gene>
    <name evidence="3" type="primary">hin</name>
    <name evidence="3" type="ORF">CLTEP_01110</name>
</gene>